<evidence type="ECO:0000313" key="2">
    <source>
        <dbReference type="EnsemblMetazoa" id="ASIC011652-PA"/>
    </source>
</evidence>
<sequence>MVCCISEGARLGKWRPATSAQPGTRMFLELGQDKLKSVGAHWMCGRVCVCVWREATCHATCPRDNHAADGPSSSSSASSVSSVYRGMVVKNFFMGTCHGRMQRRGCTGFPSREKAHVTIAIVTVGFGEIGGMEGKTALLEFASSSQRILPRAHDVRPCPRVLFQSPRHIPESAAGVLAKTKTPTPTGPSSAGRTRIHFPSKYNARERLLGVPSIVRPRVIFAESVRTCRTQPAKEGKQVVQPRIQTYSDTRNDEPYGLEI</sequence>
<dbReference type="VEuPathDB" id="VectorBase:ASIC011652"/>
<name>A0A084W0R6_ANOSI</name>
<keyword evidence="3" id="KW-1185">Reference proteome</keyword>
<reference evidence="2" key="2">
    <citation type="submission" date="2020-05" db="UniProtKB">
        <authorList>
            <consortium name="EnsemblMetazoa"/>
        </authorList>
    </citation>
    <scope>IDENTIFICATION</scope>
</reference>
<reference evidence="1 3" key="1">
    <citation type="journal article" date="2014" name="BMC Genomics">
        <title>Genome sequence of Anopheles sinensis provides insight into genetics basis of mosquito competence for malaria parasites.</title>
        <authorList>
            <person name="Zhou D."/>
            <person name="Zhang D."/>
            <person name="Ding G."/>
            <person name="Shi L."/>
            <person name="Hou Q."/>
            <person name="Ye Y."/>
            <person name="Xu Y."/>
            <person name="Zhou H."/>
            <person name="Xiong C."/>
            <person name="Li S."/>
            <person name="Yu J."/>
            <person name="Hong S."/>
            <person name="Yu X."/>
            <person name="Zou P."/>
            <person name="Chen C."/>
            <person name="Chang X."/>
            <person name="Wang W."/>
            <person name="Lv Y."/>
            <person name="Sun Y."/>
            <person name="Ma L."/>
            <person name="Shen B."/>
            <person name="Zhu C."/>
        </authorList>
    </citation>
    <scope>NUCLEOTIDE SEQUENCE [LARGE SCALE GENOMIC DNA]</scope>
</reference>
<gene>
    <name evidence="1" type="ORF">ZHAS_00011652</name>
</gene>
<dbReference type="AlphaFoldDB" id="A0A084W0R6"/>
<dbReference type="EMBL" id="ATLV01019154">
    <property type="status" value="NOT_ANNOTATED_CDS"/>
    <property type="molecule type" value="Genomic_DNA"/>
</dbReference>
<proteinExistence type="predicted"/>
<dbReference type="EnsemblMetazoa" id="ASIC011652-RA">
    <property type="protein sequence ID" value="ASIC011652-PA"/>
    <property type="gene ID" value="ASIC011652"/>
</dbReference>
<dbReference type="Proteomes" id="UP000030765">
    <property type="component" value="Unassembled WGS sequence"/>
</dbReference>
<evidence type="ECO:0000313" key="3">
    <source>
        <dbReference type="Proteomes" id="UP000030765"/>
    </source>
</evidence>
<organism evidence="1">
    <name type="scientific">Anopheles sinensis</name>
    <name type="common">Mosquito</name>
    <dbReference type="NCBI Taxonomy" id="74873"/>
    <lineage>
        <taxon>Eukaryota</taxon>
        <taxon>Metazoa</taxon>
        <taxon>Ecdysozoa</taxon>
        <taxon>Arthropoda</taxon>
        <taxon>Hexapoda</taxon>
        <taxon>Insecta</taxon>
        <taxon>Pterygota</taxon>
        <taxon>Neoptera</taxon>
        <taxon>Endopterygota</taxon>
        <taxon>Diptera</taxon>
        <taxon>Nematocera</taxon>
        <taxon>Culicoidea</taxon>
        <taxon>Culicidae</taxon>
        <taxon>Anophelinae</taxon>
        <taxon>Anopheles</taxon>
    </lineage>
</organism>
<dbReference type="EMBL" id="KE525263">
    <property type="protein sequence ID" value="KFB43810.1"/>
    <property type="molecule type" value="Genomic_DNA"/>
</dbReference>
<evidence type="ECO:0000313" key="1">
    <source>
        <dbReference type="EMBL" id="KFB43810.1"/>
    </source>
</evidence>
<accession>A0A084W0R6</accession>
<protein>
    <submittedName>
        <fullName evidence="1 2">Uncharacterized protein</fullName>
    </submittedName>
</protein>